<dbReference type="SUPFAM" id="SSF55874">
    <property type="entry name" value="ATPase domain of HSP90 chaperone/DNA topoisomerase II/histidine kinase"/>
    <property type="match status" value="1"/>
</dbReference>
<dbReference type="InterPro" id="IPR010559">
    <property type="entry name" value="Sig_transdc_His_kin_internal"/>
</dbReference>
<keyword evidence="1" id="KW-0472">Membrane</keyword>
<feature type="transmembrane region" description="Helical" evidence="1">
    <location>
        <begin position="45"/>
        <end position="64"/>
    </location>
</feature>
<protein>
    <submittedName>
        <fullName evidence="3">Histidine kinase</fullName>
    </submittedName>
</protein>
<name>A0ABT2C079_9BURK</name>
<dbReference type="Gene3D" id="3.30.565.10">
    <property type="entry name" value="Histidine kinase-like ATPase, C-terminal domain"/>
    <property type="match status" value="1"/>
</dbReference>
<dbReference type="InterPro" id="IPR050640">
    <property type="entry name" value="Bact_2-comp_sensor_kinase"/>
</dbReference>
<dbReference type="InterPro" id="IPR003594">
    <property type="entry name" value="HATPase_dom"/>
</dbReference>
<dbReference type="PANTHER" id="PTHR34220">
    <property type="entry name" value="SENSOR HISTIDINE KINASE YPDA"/>
    <property type="match status" value="1"/>
</dbReference>
<dbReference type="Pfam" id="PF02518">
    <property type="entry name" value="HATPase_c"/>
    <property type="match status" value="1"/>
</dbReference>
<keyword evidence="3" id="KW-0418">Kinase</keyword>
<keyword evidence="1" id="KW-1133">Transmembrane helix</keyword>
<comment type="caution">
    <text evidence="3">The sequence shown here is derived from an EMBL/GenBank/DDBJ whole genome shotgun (WGS) entry which is preliminary data.</text>
</comment>
<evidence type="ECO:0000259" key="2">
    <source>
        <dbReference type="SMART" id="SM00387"/>
    </source>
</evidence>
<reference evidence="3" key="1">
    <citation type="submission" date="2022-08" db="EMBL/GenBank/DDBJ databases">
        <title>Reclassification of Massilia species as members of the genera Telluria, Duganella, Pseudoduganella, Mokoshia gen. nov. and Zemynaea gen. nov. using orthogonal and non-orthogonal genome-based approaches.</title>
        <authorList>
            <person name="Bowman J.P."/>
        </authorList>
    </citation>
    <scope>NUCLEOTIDE SEQUENCE</scope>
    <source>
        <strain evidence="3">LMG 11547</strain>
    </source>
</reference>
<dbReference type="InterPro" id="IPR036890">
    <property type="entry name" value="HATPase_C_sf"/>
</dbReference>
<dbReference type="GO" id="GO:0016301">
    <property type="term" value="F:kinase activity"/>
    <property type="evidence" value="ECO:0007669"/>
    <property type="project" value="UniProtKB-KW"/>
</dbReference>
<dbReference type="Proteomes" id="UP001165263">
    <property type="component" value="Unassembled WGS sequence"/>
</dbReference>
<dbReference type="SMART" id="SM00387">
    <property type="entry name" value="HATPase_c"/>
    <property type="match status" value="1"/>
</dbReference>
<evidence type="ECO:0000313" key="3">
    <source>
        <dbReference type="EMBL" id="MCS0630789.1"/>
    </source>
</evidence>
<sequence length="564" mass="59958">MSVSSPVPVSSAMPLPPDVVVHASWFGRARQFPIFSMAWFRYRSIAFLTGLLAAALLNAALAAIPLQPQNVDWVDVLRIGFVFGVPCVVLVLLGPGLAVWVRARGWPVRREFAGLLCMLLLGMAASLATAFQLKHWYEAARVDPATGGRVVHLLPRVQFTVNWQAGPRFSVEPGTSWRKMSPEELKAFDVLQSAQAALARVAPAGEVPLTPQESAAVEAYLKLKSANTSLTPAQEQATQAGRAAFEKLLRYQVEQGTRPQPARAAPASPAYVAAQAKYDEALAEFQRVQARHAPATAMPAAAPRPGGHSTAGTAGAVVMLLAVVLLVCWLGGITDLVAFVRQRGKLDDVLRDQALRRADAARVEAELRLSVLAAQVEPHFLFNTLASVRSAIVSDQARAAAIVDHLADYLRATIPQMRHEAASGSVPLARQLDAARAYLALMHERMPRLAFAVEAEPGLEAAQVPPLMLISLVENAVKHGVEPKAGPARITVTARRVVDAGVALLELEVRDDGVGFGSATSGTGVGLANIQERLAGLYGGTAGMTLKALPEGGVAAILRLPLTA</sequence>
<dbReference type="PANTHER" id="PTHR34220:SF9">
    <property type="entry name" value="SIGNAL TRANSDUCTION HISTIDINE KINASE INTERNAL REGION DOMAIN-CONTAINING PROTEIN"/>
    <property type="match status" value="1"/>
</dbReference>
<gene>
    <name evidence="3" type="ORF">NX786_15745</name>
</gene>
<feature type="domain" description="Histidine kinase/HSP90-like ATPase" evidence="2">
    <location>
        <begin position="464"/>
        <end position="564"/>
    </location>
</feature>
<accession>A0ABT2C079</accession>
<feature type="transmembrane region" description="Helical" evidence="1">
    <location>
        <begin position="76"/>
        <end position="100"/>
    </location>
</feature>
<dbReference type="RefSeq" id="WP_259449886.1">
    <property type="nucleotide sequence ID" value="NZ_CP119520.1"/>
</dbReference>
<evidence type="ECO:0000313" key="4">
    <source>
        <dbReference type="Proteomes" id="UP001165263"/>
    </source>
</evidence>
<organism evidence="3 4">
    <name type="scientific">Telluria mixta</name>
    <dbReference type="NCBI Taxonomy" id="34071"/>
    <lineage>
        <taxon>Bacteria</taxon>
        <taxon>Pseudomonadati</taxon>
        <taxon>Pseudomonadota</taxon>
        <taxon>Betaproteobacteria</taxon>
        <taxon>Burkholderiales</taxon>
        <taxon>Oxalobacteraceae</taxon>
        <taxon>Telluria group</taxon>
        <taxon>Telluria</taxon>
    </lineage>
</organism>
<keyword evidence="3" id="KW-0808">Transferase</keyword>
<feature type="transmembrane region" description="Helical" evidence="1">
    <location>
        <begin position="112"/>
        <end position="131"/>
    </location>
</feature>
<dbReference type="EMBL" id="JANUHC010000005">
    <property type="protein sequence ID" value="MCS0630789.1"/>
    <property type="molecule type" value="Genomic_DNA"/>
</dbReference>
<feature type="transmembrane region" description="Helical" evidence="1">
    <location>
        <begin position="314"/>
        <end position="340"/>
    </location>
</feature>
<keyword evidence="4" id="KW-1185">Reference proteome</keyword>
<dbReference type="Pfam" id="PF06580">
    <property type="entry name" value="His_kinase"/>
    <property type="match status" value="1"/>
</dbReference>
<keyword evidence="1" id="KW-0812">Transmembrane</keyword>
<evidence type="ECO:0000256" key="1">
    <source>
        <dbReference type="SAM" id="Phobius"/>
    </source>
</evidence>
<proteinExistence type="predicted"/>